<dbReference type="InterPro" id="IPR001360">
    <property type="entry name" value="Glyco_hydro_1"/>
</dbReference>
<evidence type="ECO:0000256" key="3">
    <source>
        <dbReference type="ARBA" id="ARBA00023295"/>
    </source>
</evidence>
<keyword evidence="3 6" id="KW-0326">Glycosidase</keyword>
<dbReference type="PROSITE" id="PS00572">
    <property type="entry name" value="GLYCOSYL_HYDROL_F1_1"/>
    <property type="match status" value="1"/>
</dbReference>
<dbReference type="EMBL" id="JANLCK010000011">
    <property type="protein sequence ID" value="MCS5727486.1"/>
    <property type="molecule type" value="Genomic_DNA"/>
</dbReference>
<evidence type="ECO:0000256" key="4">
    <source>
        <dbReference type="PROSITE-ProRule" id="PRU10055"/>
    </source>
</evidence>
<dbReference type="Gene3D" id="3.20.20.80">
    <property type="entry name" value="Glycosidases"/>
    <property type="match status" value="1"/>
</dbReference>
<dbReference type="PANTHER" id="PTHR10353:SF122">
    <property type="entry name" value="6-PHOSPHO-BETA-GLUCOSIDASE ASCB-RELATED"/>
    <property type="match status" value="1"/>
</dbReference>
<dbReference type="PROSITE" id="PS00653">
    <property type="entry name" value="GLYCOSYL_HYDROL_F1_2"/>
    <property type="match status" value="1"/>
</dbReference>
<protein>
    <submittedName>
        <fullName evidence="7">Family 1 glycosylhydrolase</fullName>
    </submittedName>
</protein>
<accession>A0AA41XFZ1</accession>
<gene>
    <name evidence="7" type="ORF">N1028_16445</name>
</gene>
<proteinExistence type="inferred from homology"/>
<evidence type="ECO:0000313" key="7">
    <source>
        <dbReference type="EMBL" id="MCS5727486.1"/>
    </source>
</evidence>
<dbReference type="AlphaFoldDB" id="A0AA41XFZ1"/>
<evidence type="ECO:0000256" key="6">
    <source>
        <dbReference type="RuleBase" id="RU004468"/>
    </source>
</evidence>
<dbReference type="GO" id="GO:0008422">
    <property type="term" value="F:beta-glucosidase activity"/>
    <property type="evidence" value="ECO:0007669"/>
    <property type="project" value="TreeGrafter"/>
</dbReference>
<reference evidence="7" key="1">
    <citation type="submission" date="2022-08" db="EMBL/GenBank/DDBJ databases">
        <authorList>
            <person name="Deng Y."/>
            <person name="Han X.-F."/>
            <person name="Zhang Y.-Q."/>
        </authorList>
    </citation>
    <scope>NUCLEOTIDE SEQUENCE</scope>
    <source>
        <strain evidence="7">CPCC 203407</strain>
    </source>
</reference>
<evidence type="ECO:0000256" key="2">
    <source>
        <dbReference type="ARBA" id="ARBA00022801"/>
    </source>
</evidence>
<sequence length="490" mass="55310">MALPDGFLWGGALAANQAEGAWKEGGRGPAVTDVNTFKPGADPKQYAIHHVNTVESIRAALADPDELTYYPKRRGIDFYHRYPEDLALFAEMGFTVLRVSIAWTRLYPTGEELEPNEEGIAFYLGLFEEMRRLGIEPLVTLAHYDPPLHLALKNNAWVDRGILPLFERFVRTCFERFGHLVTYWLSFNEIDGIIRHPFTSGGIIEEKVPPLANGESGLEQACYTALHHQFVASAAATKLLHEMFPESQMGCMLTMLTTYPNTCHPDDVAATQEKERLLYLCTDVQADGAYPRLALNLLARQGVTIPFEEGDAELLAAHPVDYISFSYYMSMTESVNPDAERTPGNTILGVKNPFLPSSEWGWQIDPVGLRISLIDLYDRYNKPLFIVENGLGMRDEVTPDGRIHDPYRIDYFRAHFEEMIRAVDEGVDLLGYTSWSPIDFISASTSQITKRYGFIHVDMDDLGNGTLERRRKDSFFWYQKVIASNGADLS</sequence>
<name>A0AA41XFZ1_9MICO</name>
<organism evidence="7 8">
    <name type="scientific">Herbiconiux oxytropis</name>
    <dbReference type="NCBI Taxonomy" id="2970915"/>
    <lineage>
        <taxon>Bacteria</taxon>
        <taxon>Bacillati</taxon>
        <taxon>Actinomycetota</taxon>
        <taxon>Actinomycetes</taxon>
        <taxon>Micrococcales</taxon>
        <taxon>Microbacteriaceae</taxon>
        <taxon>Herbiconiux</taxon>
    </lineage>
</organism>
<evidence type="ECO:0000256" key="5">
    <source>
        <dbReference type="RuleBase" id="RU003690"/>
    </source>
</evidence>
<dbReference type="GO" id="GO:0005829">
    <property type="term" value="C:cytosol"/>
    <property type="evidence" value="ECO:0007669"/>
    <property type="project" value="TreeGrafter"/>
</dbReference>
<dbReference type="FunFam" id="3.20.20.80:FF:000004">
    <property type="entry name" value="Beta-glucosidase 6-phospho-beta-glucosidase"/>
    <property type="match status" value="1"/>
</dbReference>
<dbReference type="InterPro" id="IPR018120">
    <property type="entry name" value="Glyco_hydro_1_AS"/>
</dbReference>
<dbReference type="Pfam" id="PF00232">
    <property type="entry name" value="Glyco_hydro_1"/>
    <property type="match status" value="1"/>
</dbReference>
<comment type="caution">
    <text evidence="7">The sequence shown here is derived from an EMBL/GenBank/DDBJ whole genome shotgun (WGS) entry which is preliminary data.</text>
</comment>
<dbReference type="PRINTS" id="PR00131">
    <property type="entry name" value="GLHYDRLASE1"/>
</dbReference>
<comment type="similarity">
    <text evidence="1 5">Belongs to the glycosyl hydrolase 1 family.</text>
</comment>
<evidence type="ECO:0000313" key="8">
    <source>
        <dbReference type="Proteomes" id="UP001165587"/>
    </source>
</evidence>
<dbReference type="InterPro" id="IPR033132">
    <property type="entry name" value="GH_1_N_CS"/>
</dbReference>
<dbReference type="RefSeq" id="WP_259530476.1">
    <property type="nucleotide sequence ID" value="NZ_JANLCK010000011.1"/>
</dbReference>
<dbReference type="SUPFAM" id="SSF51445">
    <property type="entry name" value="(Trans)glycosidases"/>
    <property type="match status" value="1"/>
</dbReference>
<dbReference type="InterPro" id="IPR017853">
    <property type="entry name" value="GH"/>
</dbReference>
<dbReference type="GO" id="GO:0016052">
    <property type="term" value="P:carbohydrate catabolic process"/>
    <property type="evidence" value="ECO:0007669"/>
    <property type="project" value="TreeGrafter"/>
</dbReference>
<keyword evidence="8" id="KW-1185">Reference proteome</keyword>
<keyword evidence="2 6" id="KW-0378">Hydrolase</keyword>
<dbReference type="Proteomes" id="UP001165587">
    <property type="component" value="Unassembled WGS sequence"/>
</dbReference>
<dbReference type="PANTHER" id="PTHR10353">
    <property type="entry name" value="GLYCOSYL HYDROLASE"/>
    <property type="match status" value="1"/>
</dbReference>
<evidence type="ECO:0000256" key="1">
    <source>
        <dbReference type="ARBA" id="ARBA00010838"/>
    </source>
</evidence>
<feature type="active site" description="Nucleophile" evidence="4">
    <location>
        <position position="388"/>
    </location>
</feature>